<sequence length="956" mass="106238">MNHVYLFVIVNNVIHIVMKSGKCLLMLLMILFSPMAFAQQSGVNVTGSVVEQGSDTPIEQATVRLLNVKDSAMVRGVVSARNGSFTLKNVKKGSYLLHITFIGYDPLYQPLQITGKKNPVNVGKLELSDGAIELGEAVVIGKAPEVTVRNDTVEYNADSYKVTEGSVLEDLLKKMPGVEVDSEGKITVNGKEVKKVMVDGKEFFSDDPKVASKNLPAKMIDKLQVLDKKSDMAQMTGFDDGEEETVINLTVKPGMKQGWFGNAYGGYGSKDRYEGNAMVNRFVNNDQITFMGGANNTNNMGFSDLASTMFSGMGGGGGRRGGFGAGSGITSSGNAGLNFSKEFKPDKLTLGGNTRYSHSDNDARSKSDRQNILPGDSSSYDNSEAMSRTKSDNFGVDFRLEWKPDTMTQLIFRPSFSFSHSMNDNFSDATTLDNERDTVNTNKSSNYSESNGYNLNASIDFSRKLNNKGRVFSATLSGGNSDSYSDGMNRSDIVYFNQTDALKNSIIDQRSRYDNKGFNYRAYVSWVEPIGHNNFIQATYSISQRKQEALKNVYNQDADGIYNVLDSAYSQSYRNNFISQRASLSFKSQRAKFNYTIGLNLDPSYSSSENFVGDTTLSKITRKVVNLSPMAQFNYMFDKRTNLRIMYNGRTSQPSMTQLQPVADISDPTNITIGNPDLNPRYTNNVFIRFQQFTPEKQRAFMIMANGSYIINDIVSYTSYNQETGVKTTTYKNVNGNYSGNVRMMLNTPLKNKKFSINSMTMASFANSNGYINEEKNTNRNLILSERGGIDFRSSYLDLGVNGNIRYNATSNSLQKENNQNTFNYGAGGYTTIYLPLNFKIESDVNWSTNSGYGDGFKQNEVLWNASASKSFLKNNQGTLRFKIYDILQQRSNISRSVTASYIQDSEYNTLGSYFMVHFIYRFSIFKGGATTSDMKTPGRGGRGRGPMGAPPGHRF</sequence>
<dbReference type="InterPro" id="IPR008969">
    <property type="entry name" value="CarboxyPept-like_regulatory"/>
</dbReference>
<dbReference type="Pfam" id="PF14905">
    <property type="entry name" value="OMP_b-brl_3"/>
    <property type="match status" value="1"/>
</dbReference>
<dbReference type="SUPFAM" id="SSF56935">
    <property type="entry name" value="Porins"/>
    <property type="match status" value="1"/>
</dbReference>
<feature type="chain" id="PRO_5034746637" description="Outer membrane protein beta-barrel domain-containing protein" evidence="2">
    <location>
        <begin position="39"/>
        <end position="956"/>
    </location>
</feature>
<dbReference type="EMBL" id="CYYK01000004">
    <property type="protein sequence ID" value="CUN95757.1"/>
    <property type="molecule type" value="Genomic_DNA"/>
</dbReference>
<reference evidence="4 5" key="1">
    <citation type="submission" date="2015-09" db="EMBL/GenBank/DDBJ databases">
        <authorList>
            <consortium name="Pathogen Informatics"/>
        </authorList>
    </citation>
    <scope>NUCLEOTIDE SEQUENCE [LARGE SCALE GENOMIC DNA]</scope>
    <source>
        <strain evidence="4 5">2789STDY5608822</strain>
    </source>
</reference>
<comment type="caution">
    <text evidence="4">The sequence shown here is derived from an EMBL/GenBank/DDBJ whole genome shotgun (WGS) entry which is preliminary data.</text>
</comment>
<feature type="compositionally biased region" description="Basic and acidic residues" evidence="1">
    <location>
        <begin position="357"/>
        <end position="369"/>
    </location>
</feature>
<dbReference type="InterPro" id="IPR041700">
    <property type="entry name" value="OMP_b-brl_3"/>
</dbReference>
<feature type="region of interest" description="Disordered" evidence="1">
    <location>
        <begin position="429"/>
        <end position="449"/>
    </location>
</feature>
<feature type="domain" description="Outer membrane protein beta-barrel" evidence="3">
    <location>
        <begin position="463"/>
        <end position="921"/>
    </location>
</feature>
<dbReference type="SUPFAM" id="SSF49464">
    <property type="entry name" value="Carboxypeptidase regulatory domain-like"/>
    <property type="match status" value="1"/>
</dbReference>
<evidence type="ECO:0000313" key="5">
    <source>
        <dbReference type="Proteomes" id="UP000095455"/>
    </source>
</evidence>
<proteinExistence type="predicted"/>
<feature type="compositionally biased region" description="Polar residues" evidence="1">
    <location>
        <begin position="439"/>
        <end position="449"/>
    </location>
</feature>
<keyword evidence="2" id="KW-0732">Signal</keyword>
<feature type="region of interest" description="Disordered" evidence="1">
    <location>
        <begin position="350"/>
        <end position="388"/>
    </location>
</feature>
<evidence type="ECO:0000313" key="4">
    <source>
        <dbReference type="EMBL" id="CUN95757.1"/>
    </source>
</evidence>
<name>A0A8D9P346_PARDI</name>
<dbReference type="Proteomes" id="UP000095455">
    <property type="component" value="Unassembled WGS sequence"/>
</dbReference>
<evidence type="ECO:0000259" key="3">
    <source>
        <dbReference type="Pfam" id="PF14905"/>
    </source>
</evidence>
<evidence type="ECO:0000256" key="2">
    <source>
        <dbReference type="SAM" id="SignalP"/>
    </source>
</evidence>
<feature type="region of interest" description="Disordered" evidence="1">
    <location>
        <begin position="934"/>
        <end position="956"/>
    </location>
</feature>
<dbReference type="Gene3D" id="2.60.40.1120">
    <property type="entry name" value="Carboxypeptidase-like, regulatory domain"/>
    <property type="match status" value="1"/>
</dbReference>
<feature type="compositionally biased region" description="Polar residues" evidence="1">
    <location>
        <begin position="376"/>
        <end position="388"/>
    </location>
</feature>
<accession>A0A8D9P346</accession>
<dbReference type="Pfam" id="PF13620">
    <property type="entry name" value="CarboxypepD_reg"/>
    <property type="match status" value="1"/>
</dbReference>
<protein>
    <recommendedName>
        <fullName evidence="3">Outer membrane protein beta-barrel domain-containing protein</fullName>
    </recommendedName>
</protein>
<evidence type="ECO:0000256" key="1">
    <source>
        <dbReference type="SAM" id="MobiDB-lite"/>
    </source>
</evidence>
<gene>
    <name evidence="4" type="ORF">ERS852380_01305</name>
</gene>
<feature type="signal peptide" evidence="2">
    <location>
        <begin position="1"/>
        <end position="38"/>
    </location>
</feature>
<dbReference type="AlphaFoldDB" id="A0A8D9P346"/>
<organism evidence="4 5">
    <name type="scientific">Parabacteroides distasonis</name>
    <dbReference type="NCBI Taxonomy" id="823"/>
    <lineage>
        <taxon>Bacteria</taxon>
        <taxon>Pseudomonadati</taxon>
        <taxon>Bacteroidota</taxon>
        <taxon>Bacteroidia</taxon>
        <taxon>Bacteroidales</taxon>
        <taxon>Tannerellaceae</taxon>
        <taxon>Parabacteroides</taxon>
    </lineage>
</organism>